<dbReference type="Gene3D" id="3.20.20.450">
    <property type="entry name" value="EAL domain"/>
    <property type="match status" value="1"/>
</dbReference>
<proteinExistence type="predicted"/>
<sequence length="310" mass="33098">MTVDEKRPAECEPAPAGTATRTARAAAMQTMGLPLANAGNTEPAETDPIAADHLGETDLHIALADAWIHTLYQPIVRMADRRPIGVEVLARLDHPSRGMLQPGLFVPSMEDAGLSWSLTQAVMRRAFADWGSGQFGQMDLTLALNLPLDVLLTPDALTRLDAARNDAGIPAERVVIELTESRPLACLHRLGEAARRLRAIGYGLAIDDVGPAIRDHSALLGLSFTSMKLDKDLVQRAAADPAATRFLTSAVAAAHEAGLSVTAEGVEDAATWAYMELLGVEHVQGFLVSRPLAAEEVAAWRQAWCGGQCC</sequence>
<dbReference type="EMBL" id="JAPDNT010000002">
    <property type="protein sequence ID" value="MCW3473943.1"/>
    <property type="molecule type" value="Genomic_DNA"/>
</dbReference>
<feature type="domain" description="EAL" evidence="1">
    <location>
        <begin position="52"/>
        <end position="305"/>
    </location>
</feature>
<name>A0AA42CCT5_9PROT</name>
<protein>
    <submittedName>
        <fullName evidence="2">EAL domain-containing protein</fullName>
    </submittedName>
</protein>
<keyword evidence="3" id="KW-1185">Reference proteome</keyword>
<dbReference type="CDD" id="cd01948">
    <property type="entry name" value="EAL"/>
    <property type="match status" value="1"/>
</dbReference>
<comment type="caution">
    <text evidence="2">The sequence shown here is derived from an EMBL/GenBank/DDBJ whole genome shotgun (WGS) entry which is preliminary data.</text>
</comment>
<dbReference type="InterPro" id="IPR001633">
    <property type="entry name" value="EAL_dom"/>
</dbReference>
<dbReference type="AlphaFoldDB" id="A0AA42CCT5"/>
<dbReference type="SUPFAM" id="SSF141868">
    <property type="entry name" value="EAL domain-like"/>
    <property type="match status" value="1"/>
</dbReference>
<gene>
    <name evidence="2" type="ORF">OL599_05075</name>
</gene>
<dbReference type="InterPro" id="IPR035919">
    <property type="entry name" value="EAL_sf"/>
</dbReference>
<evidence type="ECO:0000313" key="3">
    <source>
        <dbReference type="Proteomes" id="UP001165679"/>
    </source>
</evidence>
<dbReference type="GO" id="GO:0071111">
    <property type="term" value="F:cyclic-guanylate-specific phosphodiesterase activity"/>
    <property type="evidence" value="ECO:0007669"/>
    <property type="project" value="InterPro"/>
</dbReference>
<reference evidence="2" key="2">
    <citation type="submission" date="2022-10" db="EMBL/GenBank/DDBJ databases">
        <authorList>
            <person name="Trinh H.N."/>
        </authorList>
    </citation>
    <scope>NUCLEOTIDE SEQUENCE</scope>
    <source>
        <strain evidence="2">RN2-1</strain>
    </source>
</reference>
<dbReference type="PANTHER" id="PTHR33121:SF79">
    <property type="entry name" value="CYCLIC DI-GMP PHOSPHODIESTERASE PDED-RELATED"/>
    <property type="match status" value="1"/>
</dbReference>
<dbReference type="InterPro" id="IPR050706">
    <property type="entry name" value="Cyclic-di-GMP_PDE-like"/>
</dbReference>
<evidence type="ECO:0000313" key="2">
    <source>
        <dbReference type="EMBL" id="MCW3473943.1"/>
    </source>
</evidence>
<organism evidence="2 3">
    <name type="scientific">Limobrevibacterium gyesilva</name>
    <dbReference type="NCBI Taxonomy" id="2991712"/>
    <lineage>
        <taxon>Bacteria</taxon>
        <taxon>Pseudomonadati</taxon>
        <taxon>Pseudomonadota</taxon>
        <taxon>Alphaproteobacteria</taxon>
        <taxon>Acetobacterales</taxon>
        <taxon>Acetobacteraceae</taxon>
        <taxon>Limobrevibacterium</taxon>
    </lineage>
</organism>
<dbReference type="PROSITE" id="PS50883">
    <property type="entry name" value="EAL"/>
    <property type="match status" value="1"/>
</dbReference>
<dbReference type="Pfam" id="PF00563">
    <property type="entry name" value="EAL"/>
    <property type="match status" value="1"/>
</dbReference>
<evidence type="ECO:0000259" key="1">
    <source>
        <dbReference type="PROSITE" id="PS50883"/>
    </source>
</evidence>
<accession>A0AA42CCT5</accession>
<reference evidence="2" key="1">
    <citation type="submission" date="2022-09" db="EMBL/GenBank/DDBJ databases">
        <title>Rhodovastum sp. nov. RN2-1 isolated from soil in Seongnam, South Korea.</title>
        <authorList>
            <person name="Le N.T."/>
        </authorList>
    </citation>
    <scope>NUCLEOTIDE SEQUENCE</scope>
    <source>
        <strain evidence="2">RN2-1</strain>
    </source>
</reference>
<dbReference type="Proteomes" id="UP001165679">
    <property type="component" value="Unassembled WGS sequence"/>
</dbReference>
<dbReference type="SMART" id="SM00052">
    <property type="entry name" value="EAL"/>
    <property type="match status" value="1"/>
</dbReference>
<dbReference type="PANTHER" id="PTHR33121">
    <property type="entry name" value="CYCLIC DI-GMP PHOSPHODIESTERASE PDEF"/>
    <property type="match status" value="1"/>
</dbReference>
<dbReference type="RefSeq" id="WP_264712563.1">
    <property type="nucleotide sequence ID" value="NZ_JAPDNT010000002.1"/>
</dbReference>